<feature type="domain" description="Leucine zipper with capping helix" evidence="8">
    <location>
        <begin position="132"/>
        <end position="187"/>
    </location>
</feature>
<feature type="coiled-coil region" evidence="6">
    <location>
        <begin position="59"/>
        <end position="128"/>
    </location>
</feature>
<dbReference type="GO" id="GO:0007131">
    <property type="term" value="P:reciprocal meiotic recombination"/>
    <property type="evidence" value="ECO:0007669"/>
    <property type="project" value="InterPro"/>
</dbReference>
<dbReference type="GO" id="GO:0005634">
    <property type="term" value="C:nucleus"/>
    <property type="evidence" value="ECO:0007669"/>
    <property type="project" value="UniProtKB-SubCell"/>
</dbReference>
<dbReference type="OrthoDB" id="273345at2759"/>
<gene>
    <name evidence="9" type="ORF">C1SCF055_LOCUS27609</name>
</gene>
<dbReference type="InterPro" id="IPR040453">
    <property type="entry name" value="Mnd1_HTH"/>
</dbReference>
<evidence type="ECO:0000256" key="6">
    <source>
        <dbReference type="SAM" id="Coils"/>
    </source>
</evidence>
<accession>A0A9P1G8Y6</accession>
<evidence type="ECO:0000256" key="2">
    <source>
        <dbReference type="ARBA" id="ARBA00005981"/>
    </source>
</evidence>
<dbReference type="Gene3D" id="1.10.287.1490">
    <property type="match status" value="1"/>
</dbReference>
<sequence length="188" mass="21130">MQGEASFFTLKELETLGKSKGVIPQAVKDVVESLVADDEVQSDKVGSQLLFWALPSQRTATLQNKRQKLEAETKHLQAELQKLQAELTQLSSQPAPTEEEAATLRAQAAMERKKCEQLRSEIQAYERCGPAKLAEMKKLTAIAKEAANRWADNICAVRSLFLRERRGEISASQFDQTFGLPEEFEYLE</sequence>
<dbReference type="EMBL" id="CAMXCT010002963">
    <property type="protein sequence ID" value="CAI4001572.1"/>
    <property type="molecule type" value="Genomic_DNA"/>
</dbReference>
<comment type="function">
    <text evidence="5">Required for proper homologous chromosome pairing and efficient cross-over and intragenic recombination during meiosis.</text>
</comment>
<proteinExistence type="inferred from homology"/>
<keyword evidence="11" id="KW-1185">Reference proteome</keyword>
<evidence type="ECO:0000256" key="4">
    <source>
        <dbReference type="ARBA" id="ARBA00023242"/>
    </source>
</evidence>
<organism evidence="9">
    <name type="scientific">Cladocopium goreaui</name>
    <dbReference type="NCBI Taxonomy" id="2562237"/>
    <lineage>
        <taxon>Eukaryota</taxon>
        <taxon>Sar</taxon>
        <taxon>Alveolata</taxon>
        <taxon>Dinophyceae</taxon>
        <taxon>Suessiales</taxon>
        <taxon>Symbiodiniaceae</taxon>
        <taxon>Cladocopium</taxon>
    </lineage>
</organism>
<keyword evidence="3 6" id="KW-0175">Coiled coil</keyword>
<evidence type="ECO:0000313" key="9">
    <source>
        <dbReference type="EMBL" id="CAI4001572.1"/>
    </source>
</evidence>
<dbReference type="Pfam" id="PF18517">
    <property type="entry name" value="LZ3wCH"/>
    <property type="match status" value="1"/>
</dbReference>
<protein>
    <submittedName>
        <fullName evidence="10">Meiotic nuclear division protein 1 homolog</fullName>
    </submittedName>
</protein>
<dbReference type="EMBL" id="CAMXCT030002963">
    <property type="protein sequence ID" value="CAL4788884.1"/>
    <property type="molecule type" value="Genomic_DNA"/>
</dbReference>
<evidence type="ECO:0000313" key="10">
    <source>
        <dbReference type="EMBL" id="CAL4788884.1"/>
    </source>
</evidence>
<dbReference type="InterPro" id="IPR040661">
    <property type="entry name" value="LZ3wCH"/>
</dbReference>
<feature type="domain" description="Mnd1 HTH" evidence="7">
    <location>
        <begin position="2"/>
        <end position="55"/>
    </location>
</feature>
<reference evidence="9" key="1">
    <citation type="submission" date="2022-10" db="EMBL/GenBank/DDBJ databases">
        <authorList>
            <person name="Chen Y."/>
            <person name="Dougan E. K."/>
            <person name="Chan C."/>
            <person name="Rhodes N."/>
            <person name="Thang M."/>
        </authorList>
    </citation>
    <scope>NUCLEOTIDE SEQUENCE</scope>
</reference>
<evidence type="ECO:0000259" key="8">
    <source>
        <dbReference type="Pfam" id="PF18517"/>
    </source>
</evidence>
<dbReference type="Pfam" id="PF03962">
    <property type="entry name" value="Mnd1"/>
    <property type="match status" value="1"/>
</dbReference>
<name>A0A9P1G8Y6_9DINO</name>
<keyword evidence="4 5" id="KW-0539">Nucleus</keyword>
<comment type="caution">
    <text evidence="9">The sequence shown here is derived from an EMBL/GenBank/DDBJ whole genome shotgun (WGS) entry which is preliminary data.</text>
</comment>
<dbReference type="Proteomes" id="UP001152797">
    <property type="component" value="Unassembled WGS sequence"/>
</dbReference>
<evidence type="ECO:0000259" key="7">
    <source>
        <dbReference type="Pfam" id="PF03962"/>
    </source>
</evidence>
<dbReference type="InterPro" id="IPR005647">
    <property type="entry name" value="Mnd1"/>
</dbReference>
<comment type="similarity">
    <text evidence="2 5">Belongs to the MND1 family.</text>
</comment>
<dbReference type="AlphaFoldDB" id="A0A9P1G8Y6"/>
<reference evidence="10 11" key="2">
    <citation type="submission" date="2024-05" db="EMBL/GenBank/DDBJ databases">
        <authorList>
            <person name="Chen Y."/>
            <person name="Shah S."/>
            <person name="Dougan E. K."/>
            <person name="Thang M."/>
            <person name="Chan C."/>
        </authorList>
    </citation>
    <scope>NUCLEOTIDE SEQUENCE [LARGE SCALE GENOMIC DNA]</scope>
</reference>
<evidence type="ECO:0000256" key="3">
    <source>
        <dbReference type="ARBA" id="ARBA00023054"/>
    </source>
</evidence>
<dbReference type="PIRSF" id="PIRSF026991">
    <property type="entry name" value="Mnd1"/>
    <property type="match status" value="1"/>
</dbReference>
<dbReference type="EMBL" id="CAMXCT020002963">
    <property type="protein sequence ID" value="CAL1154947.1"/>
    <property type="molecule type" value="Genomic_DNA"/>
</dbReference>
<evidence type="ECO:0000313" key="11">
    <source>
        <dbReference type="Proteomes" id="UP001152797"/>
    </source>
</evidence>
<comment type="subcellular location">
    <subcellularLocation>
        <location evidence="1 5">Nucleus</location>
    </subcellularLocation>
</comment>
<evidence type="ECO:0000256" key="1">
    <source>
        <dbReference type="ARBA" id="ARBA00004123"/>
    </source>
</evidence>
<dbReference type="GO" id="GO:0003690">
    <property type="term" value="F:double-stranded DNA binding"/>
    <property type="evidence" value="ECO:0007669"/>
    <property type="project" value="InterPro"/>
</dbReference>
<evidence type="ECO:0000256" key="5">
    <source>
        <dbReference type="PIRNR" id="PIRNR026991"/>
    </source>
</evidence>